<gene>
    <name evidence="1" type="ORF">G2W53_015199</name>
</gene>
<organism evidence="1 2">
    <name type="scientific">Senna tora</name>
    <dbReference type="NCBI Taxonomy" id="362788"/>
    <lineage>
        <taxon>Eukaryota</taxon>
        <taxon>Viridiplantae</taxon>
        <taxon>Streptophyta</taxon>
        <taxon>Embryophyta</taxon>
        <taxon>Tracheophyta</taxon>
        <taxon>Spermatophyta</taxon>
        <taxon>Magnoliopsida</taxon>
        <taxon>eudicotyledons</taxon>
        <taxon>Gunneridae</taxon>
        <taxon>Pentapetalae</taxon>
        <taxon>rosids</taxon>
        <taxon>fabids</taxon>
        <taxon>Fabales</taxon>
        <taxon>Fabaceae</taxon>
        <taxon>Caesalpinioideae</taxon>
        <taxon>Cassia clade</taxon>
        <taxon>Senna</taxon>
    </lineage>
</organism>
<dbReference type="AlphaFoldDB" id="A0A834WUT9"/>
<dbReference type="Proteomes" id="UP000634136">
    <property type="component" value="Unassembled WGS sequence"/>
</dbReference>
<dbReference type="EMBL" id="JAAIUW010000005">
    <property type="protein sequence ID" value="KAF7832866.1"/>
    <property type="molecule type" value="Genomic_DNA"/>
</dbReference>
<sequence length="19" mass="1993">MASFTVLVPQTGINSEEVA</sequence>
<reference evidence="1" key="1">
    <citation type="submission" date="2020-09" db="EMBL/GenBank/DDBJ databases">
        <title>Genome-Enabled Discovery of Anthraquinone Biosynthesis in Senna tora.</title>
        <authorList>
            <person name="Kang S.-H."/>
            <person name="Pandey R.P."/>
            <person name="Lee C.-M."/>
            <person name="Sim J.-S."/>
            <person name="Jeong J.-T."/>
            <person name="Choi B.-S."/>
            <person name="Jung M."/>
            <person name="Ginzburg D."/>
            <person name="Zhao K."/>
            <person name="Won S.Y."/>
            <person name="Oh T.-J."/>
            <person name="Yu Y."/>
            <person name="Kim N.-H."/>
            <person name="Lee O.R."/>
            <person name="Lee T.-H."/>
            <person name="Bashyal P."/>
            <person name="Kim T.-S."/>
            <person name="Lee W.-H."/>
            <person name="Kawkins C."/>
            <person name="Kim C.-K."/>
            <person name="Kim J.S."/>
            <person name="Ahn B.O."/>
            <person name="Rhee S.Y."/>
            <person name="Sohng J.K."/>
        </authorList>
    </citation>
    <scope>NUCLEOTIDE SEQUENCE</scope>
    <source>
        <tissue evidence="1">Leaf</tissue>
    </source>
</reference>
<accession>A0A834WUT9</accession>
<proteinExistence type="predicted"/>
<protein>
    <submittedName>
        <fullName evidence="1">Uncharacterized protein</fullName>
    </submittedName>
</protein>
<keyword evidence="2" id="KW-1185">Reference proteome</keyword>
<comment type="caution">
    <text evidence="1">The sequence shown here is derived from an EMBL/GenBank/DDBJ whole genome shotgun (WGS) entry which is preliminary data.</text>
</comment>
<evidence type="ECO:0000313" key="1">
    <source>
        <dbReference type="EMBL" id="KAF7832866.1"/>
    </source>
</evidence>
<evidence type="ECO:0000313" key="2">
    <source>
        <dbReference type="Proteomes" id="UP000634136"/>
    </source>
</evidence>
<name>A0A834WUT9_9FABA</name>